<sequence length="87" mass="10446">MSQSAGCLWAYTAKAKREYFCDNCFHYIRSGQSYTREVWAMGEYLWVHRYHVDCPYDPDEDYNEYLRLKAEEETRREKALSDMPQAA</sequence>
<dbReference type="Proteomes" id="UP000178936">
    <property type="component" value="Unassembled WGS sequence"/>
</dbReference>
<organism evidence="1 2">
    <name type="scientific">Candidatus Veblenbacteria bacterium RIFOXYA2_FULL_43_9</name>
    <dbReference type="NCBI Taxonomy" id="1802425"/>
    <lineage>
        <taxon>Bacteria</taxon>
        <taxon>Candidatus Vebleniibacteriota</taxon>
    </lineage>
</organism>
<dbReference type="AlphaFoldDB" id="A0A1G2Q445"/>
<reference evidence="1 2" key="1">
    <citation type="journal article" date="2016" name="Nat. Commun.">
        <title>Thousands of microbial genomes shed light on interconnected biogeochemical processes in an aquifer system.</title>
        <authorList>
            <person name="Anantharaman K."/>
            <person name="Brown C.T."/>
            <person name="Hug L.A."/>
            <person name="Sharon I."/>
            <person name="Castelle C.J."/>
            <person name="Probst A.J."/>
            <person name="Thomas B.C."/>
            <person name="Singh A."/>
            <person name="Wilkins M.J."/>
            <person name="Karaoz U."/>
            <person name="Brodie E.L."/>
            <person name="Williams K.H."/>
            <person name="Hubbard S.S."/>
            <person name="Banfield J.F."/>
        </authorList>
    </citation>
    <scope>NUCLEOTIDE SEQUENCE [LARGE SCALE GENOMIC DNA]</scope>
</reference>
<accession>A0A1G2Q445</accession>
<protein>
    <submittedName>
        <fullName evidence="1">Uncharacterized protein</fullName>
    </submittedName>
</protein>
<gene>
    <name evidence="1" type="ORF">A2226_01180</name>
</gene>
<evidence type="ECO:0000313" key="1">
    <source>
        <dbReference type="EMBL" id="OHA55365.1"/>
    </source>
</evidence>
<comment type="caution">
    <text evidence="1">The sequence shown here is derived from an EMBL/GenBank/DDBJ whole genome shotgun (WGS) entry which is preliminary data.</text>
</comment>
<name>A0A1G2Q445_9BACT</name>
<evidence type="ECO:0000313" key="2">
    <source>
        <dbReference type="Proteomes" id="UP000178936"/>
    </source>
</evidence>
<dbReference type="EMBL" id="MHTB01000016">
    <property type="protein sequence ID" value="OHA55365.1"/>
    <property type="molecule type" value="Genomic_DNA"/>
</dbReference>
<proteinExistence type="predicted"/>